<dbReference type="RefSeq" id="WP_123642099.1">
    <property type="nucleotide sequence ID" value="NZ_ML119084.1"/>
</dbReference>
<comment type="caution">
    <text evidence="2">The sequence shown here is derived from an EMBL/GenBank/DDBJ whole genome shotgun (WGS) entry which is preliminary data.</text>
</comment>
<evidence type="ECO:0000313" key="2">
    <source>
        <dbReference type="EMBL" id="ROU02574.1"/>
    </source>
</evidence>
<organism evidence="2 3">
    <name type="scientific">Histidinibacterium lentulum</name>
    <dbReference type="NCBI Taxonomy" id="2480588"/>
    <lineage>
        <taxon>Bacteria</taxon>
        <taxon>Pseudomonadati</taxon>
        <taxon>Pseudomonadota</taxon>
        <taxon>Alphaproteobacteria</taxon>
        <taxon>Rhodobacterales</taxon>
        <taxon>Paracoccaceae</taxon>
        <taxon>Histidinibacterium</taxon>
    </lineage>
</organism>
<protein>
    <submittedName>
        <fullName evidence="2">Uncharacterized protein</fullName>
    </submittedName>
</protein>
<keyword evidence="1" id="KW-0472">Membrane</keyword>
<evidence type="ECO:0000313" key="3">
    <source>
        <dbReference type="Proteomes" id="UP000268016"/>
    </source>
</evidence>
<dbReference type="OrthoDB" id="7851333at2"/>
<gene>
    <name evidence="2" type="ORF">EAT49_09600</name>
</gene>
<name>A0A3N2R568_9RHOB</name>
<proteinExistence type="predicted"/>
<sequence>MADFLRAEARAFLRRWREPMIAAALAALGLWWALTEFGLLRWIGWLLVLLAAALAYAALQRLRFARGGGGAGVVTIDERRVVYYGPYSGGVADLDALLTLELEPIAGGPAQWVLTCDTGERVEIPVDAEGADRLFDVFAALPGLRPSVLLSALENPPKAPVVLWRATPQRQLR</sequence>
<evidence type="ECO:0000256" key="1">
    <source>
        <dbReference type="SAM" id="Phobius"/>
    </source>
</evidence>
<keyword evidence="1" id="KW-1133">Transmembrane helix</keyword>
<dbReference type="Proteomes" id="UP000268016">
    <property type="component" value="Unassembled WGS sequence"/>
</dbReference>
<feature type="transmembrane region" description="Helical" evidence="1">
    <location>
        <begin position="40"/>
        <end position="59"/>
    </location>
</feature>
<reference evidence="2 3" key="1">
    <citation type="submission" date="2018-10" db="EMBL/GenBank/DDBJ databases">
        <title>Histidinibacterium lentulum gen. nov., sp. nov., a marine bacterium from the culture broth of Picochlorum sp. 122.</title>
        <authorList>
            <person name="Wang G."/>
        </authorList>
    </citation>
    <scope>NUCLEOTIDE SEQUENCE [LARGE SCALE GENOMIC DNA]</scope>
    <source>
        <strain evidence="2 3">B17</strain>
    </source>
</reference>
<dbReference type="EMBL" id="RDRB01000004">
    <property type="protein sequence ID" value="ROU02574.1"/>
    <property type="molecule type" value="Genomic_DNA"/>
</dbReference>
<dbReference type="AlphaFoldDB" id="A0A3N2R568"/>
<keyword evidence="3" id="KW-1185">Reference proteome</keyword>
<accession>A0A3N2R568</accession>
<feature type="transmembrane region" description="Helical" evidence="1">
    <location>
        <begin position="16"/>
        <end position="34"/>
    </location>
</feature>
<keyword evidence="1" id="KW-0812">Transmembrane</keyword>